<accession>A0AAD2WAR0</accession>
<name>A0AAD2WAR0_PSEPU</name>
<dbReference type="AlphaFoldDB" id="A0AAD2WAR0"/>
<dbReference type="EMBL" id="APBQ01000104">
    <property type="protein sequence ID" value="ENY76721.1"/>
    <property type="molecule type" value="Genomic_DNA"/>
</dbReference>
<proteinExistence type="predicted"/>
<evidence type="ECO:0000313" key="1">
    <source>
        <dbReference type="EMBL" id="ENY76721.1"/>
    </source>
</evidence>
<sequence>MSPTVVNDLKNVKGFLAGQINSATLLARAFKAKGPEFYLHKRAAEQVAEELLEIRMNLPSPTGKEVRR</sequence>
<comment type="caution">
    <text evidence="1">The sequence shown here is derived from an EMBL/GenBank/DDBJ whole genome shotgun (WGS) entry which is preliminary data.</text>
</comment>
<evidence type="ECO:0000313" key="2">
    <source>
        <dbReference type="Proteomes" id="UP000013237"/>
    </source>
</evidence>
<dbReference type="Proteomes" id="UP000013237">
    <property type="component" value="Unassembled WGS sequence"/>
</dbReference>
<gene>
    <name evidence="1" type="ORF">C206_15905</name>
</gene>
<organism evidence="1 2">
    <name type="scientific">Pseudomonas putida TRO1</name>
    <dbReference type="NCBI Taxonomy" id="1227924"/>
    <lineage>
        <taxon>Bacteria</taxon>
        <taxon>Pseudomonadati</taxon>
        <taxon>Pseudomonadota</taxon>
        <taxon>Gammaproteobacteria</taxon>
        <taxon>Pseudomonadales</taxon>
        <taxon>Pseudomonadaceae</taxon>
        <taxon>Pseudomonas</taxon>
    </lineage>
</organism>
<reference evidence="1 2" key="1">
    <citation type="submission" date="2013-02" db="EMBL/GenBank/DDBJ databases">
        <title>Insights into the proteome of triclosan-resistant Pseudomonas putida TRO1, isolated from activated sludge.</title>
        <authorList>
            <person name="Lolas I.B."/>
            <person name="Almeida B."/>
            <person name="Starnawski P.M."/>
            <person name="Soenderkaer M."/>
            <person name="Nielsen K.L."/>
            <person name="Nielsen J.L."/>
        </authorList>
    </citation>
    <scope>NUCLEOTIDE SEQUENCE [LARGE SCALE GENOMIC DNA]</scope>
    <source>
        <strain evidence="1 2">TRO1</strain>
    </source>
</reference>
<protein>
    <submittedName>
        <fullName evidence="1">Uncharacterized protein</fullName>
    </submittedName>
</protein>